<dbReference type="PANTHER" id="PTHR11405">
    <property type="entry name" value="CARBAMOYLTRANSFERASE FAMILY MEMBER"/>
    <property type="match status" value="1"/>
</dbReference>
<dbReference type="InterPro" id="IPR029062">
    <property type="entry name" value="Class_I_gatase-like"/>
</dbReference>
<dbReference type="GO" id="GO:0006541">
    <property type="term" value="P:glutamine metabolic process"/>
    <property type="evidence" value="ECO:0007669"/>
    <property type="project" value="InterPro"/>
</dbReference>
<keyword evidence="2" id="KW-0479">Metal-binding</keyword>
<dbReference type="PROSITE" id="PS51273">
    <property type="entry name" value="GATASE_TYPE_1"/>
    <property type="match status" value="1"/>
</dbReference>
<dbReference type="PRINTS" id="PR00096">
    <property type="entry name" value="GATASE"/>
</dbReference>
<dbReference type="Proteomes" id="UP000821853">
    <property type="component" value="Chromosome 10"/>
</dbReference>
<dbReference type="SUPFAM" id="SSF52317">
    <property type="entry name" value="Class I glutamine amidotransferase-like"/>
    <property type="match status" value="1"/>
</dbReference>
<dbReference type="OMA" id="CFSVQYH"/>
<evidence type="ECO:0000256" key="1">
    <source>
        <dbReference type="ARBA" id="ARBA00022598"/>
    </source>
</evidence>
<dbReference type="FunFam" id="3.40.50.880:FF:000006">
    <property type="entry name" value="Carbamoyl-phosphate synthase 1, mitochondrial"/>
    <property type="match status" value="1"/>
</dbReference>
<dbReference type="NCBIfam" id="TIGR01368">
    <property type="entry name" value="CPSaseIIsmall"/>
    <property type="match status" value="1"/>
</dbReference>
<dbReference type="SUPFAM" id="SSF52021">
    <property type="entry name" value="Carbamoyl phosphate synthetase, small subunit N-terminal domain"/>
    <property type="match status" value="1"/>
</dbReference>
<organism evidence="7 8">
    <name type="scientific">Haemaphysalis longicornis</name>
    <name type="common">Bush tick</name>
    <dbReference type="NCBI Taxonomy" id="44386"/>
    <lineage>
        <taxon>Eukaryota</taxon>
        <taxon>Metazoa</taxon>
        <taxon>Ecdysozoa</taxon>
        <taxon>Arthropoda</taxon>
        <taxon>Chelicerata</taxon>
        <taxon>Arachnida</taxon>
        <taxon>Acari</taxon>
        <taxon>Parasitiformes</taxon>
        <taxon>Ixodida</taxon>
        <taxon>Ixodoidea</taxon>
        <taxon>Ixodidae</taxon>
        <taxon>Haemaphysalinae</taxon>
        <taxon>Haemaphysalis</taxon>
    </lineage>
</organism>
<dbReference type="OrthoDB" id="6494631at2759"/>
<dbReference type="Pfam" id="PF00117">
    <property type="entry name" value="GATase"/>
    <property type="match status" value="1"/>
</dbReference>
<name>A0A9J6FMZ6_HAELO</name>
<dbReference type="PANTHER" id="PTHR11405:SF5">
    <property type="entry name" value="CAD PROTEIN"/>
    <property type="match status" value="1"/>
</dbReference>
<evidence type="ECO:0000256" key="5">
    <source>
        <dbReference type="ARBA" id="ARBA00047359"/>
    </source>
</evidence>
<dbReference type="GO" id="GO:0005951">
    <property type="term" value="C:carbamoyl-phosphate synthase complex"/>
    <property type="evidence" value="ECO:0007669"/>
    <property type="project" value="TreeGrafter"/>
</dbReference>
<dbReference type="GO" id="GO:0006207">
    <property type="term" value="P:'de novo' pyrimidine nucleobase biosynthetic process"/>
    <property type="evidence" value="ECO:0007669"/>
    <property type="project" value="InterPro"/>
</dbReference>
<proteinExistence type="predicted"/>
<dbReference type="GO" id="GO:0006526">
    <property type="term" value="P:L-arginine biosynthetic process"/>
    <property type="evidence" value="ECO:0007669"/>
    <property type="project" value="TreeGrafter"/>
</dbReference>
<reference evidence="7 8" key="1">
    <citation type="journal article" date="2020" name="Cell">
        <title>Large-Scale Comparative Analyses of Tick Genomes Elucidate Their Genetic Diversity and Vector Capacities.</title>
        <authorList>
            <consortium name="Tick Genome and Microbiome Consortium (TIGMIC)"/>
            <person name="Jia N."/>
            <person name="Wang J."/>
            <person name="Shi W."/>
            <person name="Du L."/>
            <person name="Sun Y."/>
            <person name="Zhan W."/>
            <person name="Jiang J.F."/>
            <person name="Wang Q."/>
            <person name="Zhang B."/>
            <person name="Ji P."/>
            <person name="Bell-Sakyi L."/>
            <person name="Cui X.M."/>
            <person name="Yuan T.T."/>
            <person name="Jiang B.G."/>
            <person name="Yang W.F."/>
            <person name="Lam T.T."/>
            <person name="Chang Q.C."/>
            <person name="Ding S.J."/>
            <person name="Wang X.J."/>
            <person name="Zhu J.G."/>
            <person name="Ruan X.D."/>
            <person name="Zhao L."/>
            <person name="Wei J.T."/>
            <person name="Ye R.Z."/>
            <person name="Que T.C."/>
            <person name="Du C.H."/>
            <person name="Zhou Y.H."/>
            <person name="Cheng J.X."/>
            <person name="Dai P.F."/>
            <person name="Guo W.B."/>
            <person name="Han X.H."/>
            <person name="Huang E.J."/>
            <person name="Li L.F."/>
            <person name="Wei W."/>
            <person name="Gao Y.C."/>
            <person name="Liu J.Z."/>
            <person name="Shao H.Z."/>
            <person name="Wang X."/>
            <person name="Wang C.C."/>
            <person name="Yang T.C."/>
            <person name="Huo Q.B."/>
            <person name="Li W."/>
            <person name="Chen H.Y."/>
            <person name="Chen S.E."/>
            <person name="Zhou L.G."/>
            <person name="Ni X.B."/>
            <person name="Tian J.H."/>
            <person name="Sheng Y."/>
            <person name="Liu T."/>
            <person name="Pan Y.S."/>
            <person name="Xia L.Y."/>
            <person name="Li J."/>
            <person name="Zhao F."/>
            <person name="Cao W.C."/>
        </authorList>
    </citation>
    <scope>NUCLEOTIDE SEQUENCE [LARGE SCALE GENOMIC DNA]</scope>
    <source>
        <strain evidence="7">HaeL-2018</strain>
    </source>
</reference>
<dbReference type="AlphaFoldDB" id="A0A9J6FMZ6"/>
<dbReference type="NCBIfam" id="NF009475">
    <property type="entry name" value="PRK12838.1"/>
    <property type="match status" value="1"/>
</dbReference>
<protein>
    <recommendedName>
        <fullName evidence="6">Carbamoyl-phosphate synthase small subunit N-terminal domain-containing protein</fullName>
    </recommendedName>
</protein>
<dbReference type="Gene3D" id="3.40.50.20">
    <property type="match status" value="1"/>
</dbReference>
<keyword evidence="3" id="KW-0547">Nucleotide-binding</keyword>
<keyword evidence="8" id="KW-1185">Reference proteome</keyword>
<dbReference type="SUPFAM" id="SSF52440">
    <property type="entry name" value="PreATP-grasp domain"/>
    <property type="match status" value="1"/>
</dbReference>
<dbReference type="PRINTS" id="PR00099">
    <property type="entry name" value="CPSGATASE"/>
</dbReference>
<dbReference type="GO" id="GO:0004088">
    <property type="term" value="F:carbamoyl-phosphate synthase (glutamine-hydrolyzing) activity"/>
    <property type="evidence" value="ECO:0007669"/>
    <property type="project" value="InterPro"/>
</dbReference>
<dbReference type="InterPro" id="IPR035686">
    <property type="entry name" value="CPSase_GATase1"/>
</dbReference>
<comment type="catalytic activity">
    <reaction evidence="5">
        <text>hydrogencarbonate + NH4(+) + 2 ATP = carbamoyl phosphate + 2 ADP + phosphate + 2 H(+)</text>
        <dbReference type="Rhea" id="RHEA:18029"/>
        <dbReference type="ChEBI" id="CHEBI:15378"/>
        <dbReference type="ChEBI" id="CHEBI:17544"/>
        <dbReference type="ChEBI" id="CHEBI:28938"/>
        <dbReference type="ChEBI" id="CHEBI:30616"/>
        <dbReference type="ChEBI" id="CHEBI:43474"/>
        <dbReference type="ChEBI" id="CHEBI:58228"/>
        <dbReference type="ChEBI" id="CHEBI:456216"/>
        <dbReference type="EC" id="6.3.4.16"/>
    </reaction>
</comment>
<accession>A0A9J6FMZ6</accession>
<dbReference type="InterPro" id="IPR058047">
    <property type="entry name" value="CPSase_preATP-grasp"/>
</dbReference>
<dbReference type="Pfam" id="PF00988">
    <property type="entry name" value="CPSase_sm_chain"/>
    <property type="match status" value="1"/>
</dbReference>
<keyword evidence="4" id="KW-0067">ATP-binding</keyword>
<dbReference type="Gene3D" id="3.40.50.880">
    <property type="match status" value="1"/>
</dbReference>
<dbReference type="InterPro" id="IPR002474">
    <property type="entry name" value="CarbamoylP_synth_ssu_N"/>
</dbReference>
<dbReference type="Gene3D" id="3.50.30.20">
    <property type="entry name" value="Carbamoyl-phosphate synthase small subunit, N-terminal domain"/>
    <property type="match status" value="1"/>
</dbReference>
<evidence type="ECO:0000259" key="6">
    <source>
        <dbReference type="SMART" id="SM01097"/>
    </source>
</evidence>
<keyword evidence="1" id="KW-0436">Ligase</keyword>
<dbReference type="InterPro" id="IPR017926">
    <property type="entry name" value="GATASE"/>
</dbReference>
<evidence type="ECO:0000256" key="2">
    <source>
        <dbReference type="ARBA" id="ARBA00022723"/>
    </source>
</evidence>
<gene>
    <name evidence="7" type="ORF">HPB48_000010</name>
</gene>
<evidence type="ECO:0000313" key="8">
    <source>
        <dbReference type="Proteomes" id="UP000821853"/>
    </source>
</evidence>
<dbReference type="FunFam" id="3.40.50.20:FF:000001">
    <property type="entry name" value="Carbamoyl-phosphate synthase large chain"/>
    <property type="match status" value="1"/>
</dbReference>
<dbReference type="Pfam" id="PF25596">
    <property type="entry name" value="CPSase_L_D1"/>
    <property type="match status" value="1"/>
</dbReference>
<dbReference type="EMBL" id="JABSTR010000002">
    <property type="protein sequence ID" value="KAH9363641.1"/>
    <property type="molecule type" value="Genomic_DNA"/>
</dbReference>
<evidence type="ECO:0000313" key="7">
    <source>
        <dbReference type="EMBL" id="KAH9363641.1"/>
    </source>
</evidence>
<dbReference type="SMART" id="SM01097">
    <property type="entry name" value="CPSase_sm_chain"/>
    <property type="match status" value="1"/>
</dbReference>
<dbReference type="InterPro" id="IPR036480">
    <property type="entry name" value="CarbP_synth_ssu_N_sf"/>
</dbReference>
<dbReference type="CDD" id="cd01744">
    <property type="entry name" value="GATase1_CPSase"/>
    <property type="match status" value="1"/>
</dbReference>
<feature type="domain" description="Carbamoyl-phosphate synthase small subunit N-terminal" evidence="6">
    <location>
        <begin position="1"/>
        <end position="108"/>
    </location>
</feature>
<dbReference type="GO" id="GO:0005524">
    <property type="term" value="F:ATP binding"/>
    <property type="evidence" value="ECO:0007669"/>
    <property type="project" value="UniProtKB-KW"/>
</dbReference>
<evidence type="ECO:0000256" key="3">
    <source>
        <dbReference type="ARBA" id="ARBA00022741"/>
    </source>
</evidence>
<sequence length="524" mass="57149">MVGYVESLTDPSYCRQILVLTYPLIGNYGVPDSSEKDAHGIPVNFESHRIWAAGLVVDECVDKYSHWSAKRSLSDWLDESGVPGISGIDTRDLTKKIREAGTMLGKIIVEGKDDSSLTFENPNLLNLVKEVSLKEPMVYNEGGSPSITMVDVGMKYNQLRCLISRGARVTVVPWDHPVNLQDCDGLFLSNGPGDPIQCKETIKMLQGFLSSSQANPKPIFGICLGHQLMSLAIGASTYKMKYGNRGHNQPCLFGDSGRCCITAQNHGFAVDAMTLPAEWSALFTNANDHTNEGIVHKSLPFFSVQFHPEHMAGPADLEFLFDVFLDSVRDSLAGSACVPIEQRIAAKFEALAPPTPCCPSGHARSSPWLGGLSIGQAGEFDYSGSQAIKALREEKIQTILINPNIATTKVYFLPITPYYVAEVIKSERPDGVLLTFGGQTALNCGVELQKNGTLDQYKVAVLGTPIESIIHSEDRKLFAELVEEIGEQVVPNCAVYTVEEASLAASAVGMRWVMRKVLSWIGCL</sequence>
<evidence type="ECO:0000256" key="4">
    <source>
        <dbReference type="ARBA" id="ARBA00022840"/>
    </source>
</evidence>
<comment type="caution">
    <text evidence="7">The sequence shown here is derived from an EMBL/GenBank/DDBJ whole genome shotgun (WGS) entry which is preliminary data.</text>
</comment>
<dbReference type="InterPro" id="IPR006274">
    <property type="entry name" value="CarbamoylP_synth_ssu"/>
</dbReference>
<dbReference type="GO" id="GO:0046872">
    <property type="term" value="F:metal ion binding"/>
    <property type="evidence" value="ECO:0007669"/>
    <property type="project" value="UniProtKB-KW"/>
</dbReference>
<dbReference type="VEuPathDB" id="VectorBase:HLOH_061857"/>
<dbReference type="InterPro" id="IPR016185">
    <property type="entry name" value="PreATP-grasp_dom_sf"/>
</dbReference>
<dbReference type="GO" id="GO:0004087">
    <property type="term" value="F:carbamoyl-phosphate synthase (ammonia) activity"/>
    <property type="evidence" value="ECO:0007669"/>
    <property type="project" value="UniProtKB-EC"/>
</dbReference>